<keyword evidence="1" id="KW-0812">Transmembrane</keyword>
<dbReference type="PATRIC" id="fig|1315283.4.peg.2947"/>
<dbReference type="Pfam" id="PF11127">
    <property type="entry name" value="YgaP-like_TM"/>
    <property type="match status" value="1"/>
</dbReference>
<name>A0A0U2X143_9GAMM</name>
<dbReference type="InterPro" id="IPR021309">
    <property type="entry name" value="YgaP-like_TM"/>
</dbReference>
<dbReference type="OrthoDB" id="9799383at2"/>
<reference evidence="3 4" key="1">
    <citation type="submission" date="2015-03" db="EMBL/GenBank/DDBJ databases">
        <authorList>
            <person name="Murphy D."/>
        </authorList>
    </citation>
    <scope>NUCLEOTIDE SEQUENCE [LARGE SCALE GENOMIC DNA]</scope>
    <source>
        <strain evidence="3 4">KMM 520</strain>
    </source>
</reference>
<dbReference type="Gene3D" id="6.10.140.1340">
    <property type="match status" value="1"/>
</dbReference>
<evidence type="ECO:0000313" key="3">
    <source>
        <dbReference type="EMBL" id="ALS34360.1"/>
    </source>
</evidence>
<accession>A0A0U2X143</accession>
<evidence type="ECO:0000313" key="4">
    <source>
        <dbReference type="Proteomes" id="UP000065261"/>
    </source>
</evidence>
<dbReference type="EMBL" id="CP011034">
    <property type="protein sequence ID" value="ALS34360.1"/>
    <property type="molecule type" value="Genomic_DNA"/>
</dbReference>
<dbReference type="Proteomes" id="UP000065261">
    <property type="component" value="Chromosome I"/>
</dbReference>
<keyword evidence="1" id="KW-1133">Transmembrane helix</keyword>
<sequence>MKLNNALRLIAGIMIITSVLLQSFHDPRWIWFTVFIALNLMQSAFTCWCPMITLLRKLGVKE</sequence>
<feature type="transmembrane region" description="Helical" evidence="1">
    <location>
        <begin position="7"/>
        <end position="24"/>
    </location>
</feature>
<protein>
    <recommendedName>
        <fullName evidence="2">Inner membrane protein YgaP-like transmembrane domain-containing protein</fullName>
    </recommendedName>
</protein>
<dbReference type="RefSeq" id="WP_058374336.1">
    <property type="nucleotide sequence ID" value="NZ_CP011034.1"/>
</dbReference>
<feature type="domain" description="Inner membrane protein YgaP-like transmembrane" evidence="2">
    <location>
        <begin position="3"/>
        <end position="56"/>
    </location>
</feature>
<proteinExistence type="predicted"/>
<evidence type="ECO:0000256" key="1">
    <source>
        <dbReference type="SAM" id="Phobius"/>
    </source>
</evidence>
<feature type="transmembrane region" description="Helical" evidence="1">
    <location>
        <begin position="30"/>
        <end position="55"/>
    </location>
</feature>
<dbReference type="KEGG" id="ptn:PTRA_a3376"/>
<evidence type="ECO:0000259" key="2">
    <source>
        <dbReference type="Pfam" id="PF11127"/>
    </source>
</evidence>
<gene>
    <name evidence="3" type="ORF">PTRA_a3376</name>
</gene>
<keyword evidence="1" id="KW-0472">Membrane</keyword>
<organism evidence="3">
    <name type="scientific">Pseudoalteromonas translucida KMM 520</name>
    <dbReference type="NCBI Taxonomy" id="1315283"/>
    <lineage>
        <taxon>Bacteria</taxon>
        <taxon>Pseudomonadati</taxon>
        <taxon>Pseudomonadota</taxon>
        <taxon>Gammaproteobacteria</taxon>
        <taxon>Alteromonadales</taxon>
        <taxon>Pseudoalteromonadaceae</taxon>
        <taxon>Pseudoalteromonas</taxon>
    </lineage>
</organism>
<dbReference type="AlphaFoldDB" id="A0A0U2X143"/>